<feature type="transmembrane region" description="Helical" evidence="2">
    <location>
        <begin position="682"/>
        <end position="708"/>
    </location>
</feature>
<feature type="transmembrane region" description="Helical" evidence="2">
    <location>
        <begin position="781"/>
        <end position="806"/>
    </location>
</feature>
<dbReference type="PANTHER" id="PTHR43685:SF3">
    <property type="entry name" value="SLR2126 PROTEIN"/>
    <property type="match status" value="1"/>
</dbReference>
<feature type="transmembrane region" description="Helical" evidence="2">
    <location>
        <begin position="595"/>
        <end position="615"/>
    </location>
</feature>
<feature type="transmembrane region" description="Helical" evidence="2">
    <location>
        <begin position="404"/>
        <end position="420"/>
    </location>
</feature>
<feature type="compositionally biased region" description="Basic residues" evidence="1">
    <location>
        <begin position="1018"/>
        <end position="1030"/>
    </location>
</feature>
<protein>
    <recommendedName>
        <fullName evidence="5">GT2 family glycosyltransferase</fullName>
    </recommendedName>
</protein>
<organism evidence="3 4">
    <name type="scientific">Paraoerskovia sediminicola</name>
    <dbReference type="NCBI Taxonomy" id="1138587"/>
    <lineage>
        <taxon>Bacteria</taxon>
        <taxon>Bacillati</taxon>
        <taxon>Actinomycetota</taxon>
        <taxon>Actinomycetes</taxon>
        <taxon>Micrococcales</taxon>
        <taxon>Cellulomonadaceae</taxon>
        <taxon>Paraoerskovia</taxon>
    </lineage>
</organism>
<evidence type="ECO:0000256" key="1">
    <source>
        <dbReference type="SAM" id="MobiDB-lite"/>
    </source>
</evidence>
<dbReference type="RefSeq" id="WP_286217250.1">
    <property type="nucleotide sequence ID" value="NZ_AP027729.1"/>
</dbReference>
<dbReference type="EMBL" id="AP027729">
    <property type="protein sequence ID" value="BDZ42850.1"/>
    <property type="molecule type" value="Genomic_DNA"/>
</dbReference>
<dbReference type="SUPFAM" id="SSF53448">
    <property type="entry name" value="Nucleotide-diphospho-sugar transferases"/>
    <property type="match status" value="1"/>
</dbReference>
<feature type="region of interest" description="Disordered" evidence="1">
    <location>
        <begin position="1"/>
        <end position="48"/>
    </location>
</feature>
<dbReference type="Pfam" id="PF13641">
    <property type="entry name" value="Glyco_tranf_2_3"/>
    <property type="match status" value="1"/>
</dbReference>
<name>A0ABM8G473_9CELL</name>
<evidence type="ECO:0000256" key="2">
    <source>
        <dbReference type="SAM" id="Phobius"/>
    </source>
</evidence>
<sequence length="1071" mass="110918">MSASDTTTAVSRAPGDVGREPAAARSATPGDASTAAPDVGPSPSQTGSIPAVVTVTAVVVTHGHTPYLAATLKALRGQTLGPDRVVVVDVGASESMRDHRDLHLGDARFVVAPHTRSFGQAVDAALADEPVGDRASTWTWLLHDDSAPEPDALERQLVAVEHTSSVGIAGAKQRGWENPDVLLEVGFTTSPLGRRMTGIDVAEIDQGQHDGRDDVFAVGLAGALVRTSLWTDLGGTDPEYGAFGDGLDLCRRARLAGHRVVVVPGAVVRHAQASLRGLRDGHRHGGGRPDASDTSDAPSAPSAASATDAPSDTDTPSAPDDAEAGAPADAQAAPVRQAQRRRPDIDSGPGNTYLARRRSQMYYRLVRAPLVVVPFLLVGTLLWSPLRAMYRLAVKQPAQAVDEVLAAVVVVLRLVPLARARRSIRRTSTQPRSTLRPLVATWREVVAERQERRQTRAARLRARYAPTEIERAELRALAVRRWVGFSVVLLALLGLTAWVFGPWLGTLGSGGRLVGGSLLTADSTLGDLWRSATSGWITSGLGEPGPNDPLLLALVPFTVLVGGGLQTAVDTLMVTSFVVAGLGAWFAAGAATRSVWLRGFAVAAWVVAPPLLVGVSDGRLGSVLAHAALPWAVLGVARAVGAQATDRIAAVVSGKPGTPGASGRRSRRDVPGSLGAAAAGGLALALTLAAAPSLVLPAAVLLVVVAITARTGRRYLWLVPVPSLVLLLPYLVEVATTWSAGGWRLLAADPGLPLATDPGTPWQALLGWVSTPSAWFVADGVAGVAAGLAPYALGGLLVLAALAALLRRARVTAARAAWVCVVLALVLLLVVTSTTVAVDPATGTRITGSGGPAASLLVLGLLAAALLGLRRRYDGELAPTEDATSSGTRGRKALRGLRNVGVGLVVAACTIVPLATGWAWVHNEVDRPTGDDPGTVGMLEATSATVVPPVGQQMQSAPAWRGSSRWRPAPTAPSSTHSCAGTARSSSTRRRSCACAASSRRSPRATARAVTTPSAASRRSRRTSRRRAPARSRSSSPTSASAGSSCRRPPTRPPIAPSWSPGSTPCTASNV</sequence>
<dbReference type="PANTHER" id="PTHR43685">
    <property type="entry name" value="GLYCOSYLTRANSFERASE"/>
    <property type="match status" value="1"/>
</dbReference>
<evidence type="ECO:0008006" key="5">
    <source>
        <dbReference type="Google" id="ProtNLM"/>
    </source>
</evidence>
<feature type="transmembrane region" description="Helical" evidence="2">
    <location>
        <begin position="365"/>
        <end position="384"/>
    </location>
</feature>
<dbReference type="Gene3D" id="3.90.550.10">
    <property type="entry name" value="Spore Coat Polysaccharide Biosynthesis Protein SpsA, Chain A"/>
    <property type="match status" value="1"/>
</dbReference>
<dbReference type="Proteomes" id="UP001321475">
    <property type="component" value="Chromosome"/>
</dbReference>
<feature type="region of interest" description="Disordered" evidence="1">
    <location>
        <begin position="274"/>
        <end position="352"/>
    </location>
</feature>
<dbReference type="InterPro" id="IPR050834">
    <property type="entry name" value="Glycosyltransf_2"/>
</dbReference>
<feature type="compositionally biased region" description="Low complexity" evidence="1">
    <location>
        <begin position="993"/>
        <end position="1017"/>
    </location>
</feature>
<gene>
    <name evidence="3" type="ORF">GCM10025865_21490</name>
</gene>
<feature type="compositionally biased region" description="Low complexity" evidence="1">
    <location>
        <begin position="292"/>
        <end position="337"/>
    </location>
</feature>
<dbReference type="InterPro" id="IPR029044">
    <property type="entry name" value="Nucleotide-diphossugar_trans"/>
</dbReference>
<feature type="compositionally biased region" description="Polar residues" evidence="1">
    <location>
        <begin position="1"/>
        <end position="10"/>
    </location>
</feature>
<feature type="transmembrane region" description="Helical" evidence="2">
    <location>
        <begin position="568"/>
        <end position="588"/>
    </location>
</feature>
<feature type="compositionally biased region" description="Polar residues" evidence="1">
    <location>
        <begin position="1060"/>
        <end position="1071"/>
    </location>
</feature>
<accession>A0ABM8G473</accession>
<feature type="transmembrane region" description="Helical" evidence="2">
    <location>
        <begin position="482"/>
        <end position="504"/>
    </location>
</feature>
<reference evidence="4" key="1">
    <citation type="journal article" date="2019" name="Int. J. Syst. Evol. Microbiol.">
        <title>The Global Catalogue of Microorganisms (GCM) 10K type strain sequencing project: providing services to taxonomists for standard genome sequencing and annotation.</title>
        <authorList>
            <consortium name="The Broad Institute Genomics Platform"/>
            <consortium name="The Broad Institute Genome Sequencing Center for Infectious Disease"/>
            <person name="Wu L."/>
            <person name="Ma J."/>
        </authorList>
    </citation>
    <scope>NUCLEOTIDE SEQUENCE [LARGE SCALE GENOMIC DNA]</scope>
    <source>
        <strain evidence="4">NBRC 108565</strain>
    </source>
</reference>
<feature type="compositionally biased region" description="Low complexity" evidence="1">
    <location>
        <begin position="1031"/>
        <end position="1047"/>
    </location>
</feature>
<keyword evidence="4" id="KW-1185">Reference proteome</keyword>
<keyword evidence="2" id="KW-0812">Transmembrane</keyword>
<feature type="transmembrane region" description="Helical" evidence="2">
    <location>
        <begin position="715"/>
        <end position="732"/>
    </location>
</feature>
<feature type="transmembrane region" description="Helical" evidence="2">
    <location>
        <begin position="818"/>
        <end position="838"/>
    </location>
</feature>
<feature type="transmembrane region" description="Helical" evidence="2">
    <location>
        <begin position="899"/>
        <end position="921"/>
    </location>
</feature>
<evidence type="ECO:0000313" key="3">
    <source>
        <dbReference type="EMBL" id="BDZ42850.1"/>
    </source>
</evidence>
<evidence type="ECO:0000313" key="4">
    <source>
        <dbReference type="Proteomes" id="UP001321475"/>
    </source>
</evidence>
<keyword evidence="2" id="KW-1133">Transmembrane helix</keyword>
<feature type="region of interest" description="Disordered" evidence="1">
    <location>
        <begin position="954"/>
        <end position="1071"/>
    </location>
</feature>
<feature type="transmembrane region" description="Helical" evidence="2">
    <location>
        <begin position="850"/>
        <end position="869"/>
    </location>
</feature>
<keyword evidence="2" id="KW-0472">Membrane</keyword>
<proteinExistence type="predicted"/>